<feature type="region of interest" description="Disordered" evidence="1">
    <location>
        <begin position="1166"/>
        <end position="1222"/>
    </location>
</feature>
<feature type="compositionally biased region" description="Basic and acidic residues" evidence="1">
    <location>
        <begin position="982"/>
        <end position="998"/>
    </location>
</feature>
<dbReference type="Gene3D" id="1.20.58.2220">
    <property type="entry name" value="Formin, FH2 domain"/>
    <property type="match status" value="1"/>
</dbReference>
<evidence type="ECO:0000313" key="4">
    <source>
        <dbReference type="Proteomes" id="UP000038009"/>
    </source>
</evidence>
<dbReference type="PROSITE" id="PS51444">
    <property type="entry name" value="FH2"/>
    <property type="match status" value="1"/>
</dbReference>
<dbReference type="InterPro" id="IPR029021">
    <property type="entry name" value="Prot-tyrosine_phosphatase-like"/>
</dbReference>
<feature type="compositionally biased region" description="Acidic residues" evidence="1">
    <location>
        <begin position="534"/>
        <end position="543"/>
    </location>
</feature>
<reference evidence="3 4" key="1">
    <citation type="journal article" date="2015" name="PLoS Pathog.">
        <title>Leptomonas seymouri: Adaptations to the Dixenous Life Cycle Analyzed by Genome Sequencing, Transcriptome Profiling and Co-infection with Leishmania donovani.</title>
        <authorList>
            <person name="Kraeva N."/>
            <person name="Butenko A."/>
            <person name="Hlavacova J."/>
            <person name="Kostygov A."/>
            <person name="Myskova J."/>
            <person name="Grybchuk D."/>
            <person name="Lestinova T."/>
            <person name="Votypka J."/>
            <person name="Volf P."/>
            <person name="Opperdoes F."/>
            <person name="Flegontov P."/>
            <person name="Lukes J."/>
            <person name="Yurchenko V."/>
        </authorList>
    </citation>
    <scope>NUCLEOTIDE SEQUENCE [LARGE SCALE GENOMIC DNA]</scope>
    <source>
        <strain evidence="3 4">ATCC 30220</strain>
    </source>
</reference>
<dbReference type="OrthoDB" id="1104827at2759"/>
<accession>A0A0N1PDV6</accession>
<dbReference type="EMBL" id="LJSK01000152">
    <property type="protein sequence ID" value="KPI86041.1"/>
    <property type="molecule type" value="Genomic_DNA"/>
</dbReference>
<dbReference type="InterPro" id="IPR051144">
    <property type="entry name" value="Formin_homology_domain"/>
</dbReference>
<feature type="compositionally biased region" description="Pro residues" evidence="1">
    <location>
        <begin position="682"/>
        <end position="710"/>
    </location>
</feature>
<feature type="compositionally biased region" description="Basic and acidic residues" evidence="1">
    <location>
        <begin position="1166"/>
        <end position="1176"/>
    </location>
</feature>
<dbReference type="AlphaFoldDB" id="A0A0N1PDV6"/>
<feature type="compositionally biased region" description="Pro residues" evidence="1">
    <location>
        <begin position="620"/>
        <end position="675"/>
    </location>
</feature>
<gene>
    <name evidence="3" type="ORF">ABL78_4910</name>
</gene>
<feature type="region of interest" description="Disordered" evidence="1">
    <location>
        <begin position="982"/>
        <end position="1013"/>
    </location>
</feature>
<dbReference type="VEuPathDB" id="TriTrypDB:Lsey_0152_0150"/>
<organism evidence="3 4">
    <name type="scientific">Leptomonas seymouri</name>
    <dbReference type="NCBI Taxonomy" id="5684"/>
    <lineage>
        <taxon>Eukaryota</taxon>
        <taxon>Discoba</taxon>
        <taxon>Euglenozoa</taxon>
        <taxon>Kinetoplastea</taxon>
        <taxon>Metakinetoplastina</taxon>
        <taxon>Trypanosomatida</taxon>
        <taxon>Trypanosomatidae</taxon>
        <taxon>Leishmaniinae</taxon>
        <taxon>Leptomonas</taxon>
    </lineage>
</organism>
<dbReference type="Gene3D" id="3.90.190.10">
    <property type="entry name" value="Protein tyrosine phosphatase superfamily"/>
    <property type="match status" value="1"/>
</dbReference>
<evidence type="ECO:0000313" key="3">
    <source>
        <dbReference type="EMBL" id="KPI86041.1"/>
    </source>
</evidence>
<evidence type="ECO:0000259" key="2">
    <source>
        <dbReference type="PROSITE" id="PS51444"/>
    </source>
</evidence>
<dbReference type="SUPFAM" id="SSF101447">
    <property type="entry name" value="Formin homology 2 domain (FH2 domain)"/>
    <property type="match status" value="1"/>
</dbReference>
<dbReference type="PANTHER" id="PTHR45733">
    <property type="entry name" value="FORMIN-J"/>
    <property type="match status" value="1"/>
</dbReference>
<dbReference type="InterPro" id="IPR015425">
    <property type="entry name" value="FH2_Formin"/>
</dbReference>
<feature type="compositionally biased region" description="Basic and acidic residues" evidence="1">
    <location>
        <begin position="486"/>
        <end position="505"/>
    </location>
</feature>
<dbReference type="PANTHER" id="PTHR45733:SF8">
    <property type="entry name" value="FORMIN-J"/>
    <property type="match status" value="1"/>
</dbReference>
<dbReference type="Pfam" id="PF02181">
    <property type="entry name" value="FH2"/>
    <property type="match status" value="1"/>
</dbReference>
<protein>
    <submittedName>
        <fullName evidence="3">Putative formin</fullName>
    </submittedName>
</protein>
<feature type="region of interest" description="Disordered" evidence="1">
    <location>
        <begin position="461"/>
        <end position="507"/>
    </location>
</feature>
<name>A0A0N1PDV6_LEPSE</name>
<dbReference type="Proteomes" id="UP000038009">
    <property type="component" value="Unassembled WGS sequence"/>
</dbReference>
<feature type="domain" description="FH2" evidence="2">
    <location>
        <begin position="719"/>
        <end position="1171"/>
    </location>
</feature>
<dbReference type="PRINTS" id="PR01217">
    <property type="entry name" value="PRICHEXTENSN"/>
</dbReference>
<dbReference type="OMA" id="WGYVLQF"/>
<feature type="region of interest" description="Disordered" evidence="1">
    <location>
        <begin position="528"/>
        <end position="710"/>
    </location>
</feature>
<dbReference type="SMART" id="SM00498">
    <property type="entry name" value="FH2"/>
    <property type="match status" value="1"/>
</dbReference>
<proteinExistence type="predicted"/>
<feature type="compositionally biased region" description="Pro residues" evidence="1">
    <location>
        <begin position="597"/>
        <end position="606"/>
    </location>
</feature>
<sequence>MNLFRGIQNYFSASGADLKELLDTRVYIWNIPAGSTTLTDRTLRVGRSTTRSIATTCTHLDQEEADHYILFNFSPLMMELVDACHRGQVLDFSKQSVENFGLIMEVCLTIRKWICAGDIDNSMHLPFSPASSPTSKRDLAGAQGRSHAHCAVLAFLEETPAVAHPNYAAMMAACYLIFSGFPTYGGSGTLEFVEKEMGVARSVYHAMSQVSYINYFQLLFEIPEVPNKKRLTLTRVSLHNMSSLLQQKLGLQLESVEGQPPKLFSDPDAWKVGDAETLEMYLDVNESVFGDFVLNIFQYDVLPLPADFDEASLSGTFGAISAPQGGGGAVLNSSIDAPPSPSFALPAASLSCDRGAHVATSFFVVGNARSKRMVQKRRLLRLAFSTIFIAQCVHRVRVQDMDYAHANALLDDFYIQLHFAECVPVEKDTDYIEQISQRVEQSPQRQMINSRRDPRDLLGLTGAGGLYSSSRHRDPNSDTYGGGVYYRRDGTRLGGRESMDPRRQEPSMPLTGAAMLYLPTSLNMGEEDQRRFDDEDDVAEAEPELVRVQPRLESTATRPRQPTPERMYGGGVPIYNVTAEKSQAEQAAPPSSRLHRSPPPPPPPSGATPLKLADSTLGDSPPPRPLPPPPPPPVKLPPPPPPAPPTGLPPPPPPGKLPPPAPPAGLPPPPPPPAPSSSSHKLPPPAPPPGVPPPPPPPPPGGASAPGLPPPLPLAAAAAVKPKYTGPRLKTFFWKKITKPSGIWAVSDGEAVRRAVVDDDFMRQLFEVKAVTQASLAEAAVKKAEQERRNELRSNVFTGQRLQNIGIALKRVQVPVEDLCAALIACDATVLSMERREILSAALPMPEDVAALAIEKKAGRVVWSDVETYMYTLATTVKDVRERLHLWTTAEELQESISSVSSLLASVDAAVRAITHRNSRFARMMRIILAFGNYLNRGTPHADAEGFRLENLNQLSFVKSTDGKTTVLLALVISLLEADERRRASPKDSDHNQKRDAGSNRSPSPLPSSGGANAMDTDISDVLRFTEDVSCIHAVAASPLQDMGQQVTQLNFTLQRMRRVVEESKDVQAWYEKRLPSASPAESKDVLPGLLAKAVESHLATVGQLALKHQQLRDDVSAMLASYGEDPSGDETVVWGYVLQFSKDVQQCVDKVKSLKLTKRRLVGTHADEKAAEQRRGNPAQGGAVASPASVKAGEASMRSPASPDGLLRARLPKLVDDGVDD</sequence>
<comment type="caution">
    <text evidence="3">The sequence shown here is derived from an EMBL/GenBank/DDBJ whole genome shotgun (WGS) entry which is preliminary data.</text>
</comment>
<evidence type="ECO:0000256" key="1">
    <source>
        <dbReference type="SAM" id="MobiDB-lite"/>
    </source>
</evidence>
<dbReference type="InterPro" id="IPR042201">
    <property type="entry name" value="FH2_Formin_sf"/>
</dbReference>
<keyword evidence="4" id="KW-1185">Reference proteome</keyword>